<dbReference type="Pfam" id="PF07653">
    <property type="entry name" value="SH3_2"/>
    <property type="match status" value="1"/>
</dbReference>
<gene>
    <name evidence="3" type="ORF">SAMN02745181_0199</name>
</gene>
<dbReference type="PROSITE" id="PS50002">
    <property type="entry name" value="SH3"/>
    <property type="match status" value="1"/>
</dbReference>
<evidence type="ECO:0000313" key="4">
    <source>
        <dbReference type="Proteomes" id="UP000184510"/>
    </source>
</evidence>
<keyword evidence="1" id="KW-0728">SH3 domain</keyword>
<reference evidence="3 4" key="1">
    <citation type="submission" date="2016-11" db="EMBL/GenBank/DDBJ databases">
        <authorList>
            <person name="Jaros S."/>
            <person name="Januszkiewicz K."/>
            <person name="Wedrychowicz H."/>
        </authorList>
    </citation>
    <scope>NUCLEOTIDE SEQUENCE [LARGE SCALE GENOMIC DNA]</scope>
    <source>
        <strain evidence="3 4">DSM 18772</strain>
    </source>
</reference>
<dbReference type="AlphaFoldDB" id="A0A1M6BFI1"/>
<evidence type="ECO:0000313" key="3">
    <source>
        <dbReference type="EMBL" id="SHI47338.1"/>
    </source>
</evidence>
<evidence type="ECO:0000256" key="1">
    <source>
        <dbReference type="ARBA" id="ARBA00022443"/>
    </source>
</evidence>
<feature type="domain" description="SH3" evidence="2">
    <location>
        <begin position="1"/>
        <end position="60"/>
    </location>
</feature>
<accession>A0A1M6BFI1</accession>
<sequence>MQYEATSDYEVIDRNPLAIKAGDTVKVGRRDEGWDGWVWVSTEDGRGSYVPEELLAEKHAEMGSDVAVTGEFTAKDLSIIKGEVVDCLKEVKGWLWCRNGSGVEGWLPAYLMRAL</sequence>
<dbReference type="InParanoid" id="A0A1M6BFI1"/>
<dbReference type="Proteomes" id="UP000184510">
    <property type="component" value="Unassembled WGS sequence"/>
</dbReference>
<protein>
    <submittedName>
        <fullName evidence="3">Variant SH3 domain-containing protein</fullName>
    </submittedName>
</protein>
<proteinExistence type="predicted"/>
<dbReference type="Gene3D" id="2.30.30.40">
    <property type="entry name" value="SH3 Domains"/>
    <property type="match status" value="2"/>
</dbReference>
<organism evidence="3 4">
    <name type="scientific">Rubritalea squalenifaciens DSM 18772</name>
    <dbReference type="NCBI Taxonomy" id="1123071"/>
    <lineage>
        <taxon>Bacteria</taxon>
        <taxon>Pseudomonadati</taxon>
        <taxon>Verrucomicrobiota</taxon>
        <taxon>Verrucomicrobiia</taxon>
        <taxon>Verrucomicrobiales</taxon>
        <taxon>Rubritaleaceae</taxon>
        <taxon>Rubritalea</taxon>
    </lineage>
</organism>
<name>A0A1M6BFI1_9BACT</name>
<keyword evidence="4" id="KW-1185">Reference proteome</keyword>
<dbReference type="SUPFAM" id="SSF50044">
    <property type="entry name" value="SH3-domain"/>
    <property type="match status" value="2"/>
</dbReference>
<dbReference type="OrthoDB" id="1030757at2"/>
<dbReference type="SMART" id="SM00326">
    <property type="entry name" value="SH3"/>
    <property type="match status" value="2"/>
</dbReference>
<dbReference type="EMBL" id="FQYR01000002">
    <property type="protein sequence ID" value="SHI47338.1"/>
    <property type="molecule type" value="Genomic_DNA"/>
</dbReference>
<dbReference type="RefSeq" id="WP_143157645.1">
    <property type="nucleotide sequence ID" value="NZ_FQYR01000002.1"/>
</dbReference>
<dbReference type="InterPro" id="IPR036028">
    <property type="entry name" value="SH3-like_dom_sf"/>
</dbReference>
<evidence type="ECO:0000259" key="2">
    <source>
        <dbReference type="PROSITE" id="PS50002"/>
    </source>
</evidence>
<dbReference type="InterPro" id="IPR001452">
    <property type="entry name" value="SH3_domain"/>
</dbReference>
<dbReference type="STRING" id="1123071.SAMN02745181_0199"/>